<reference evidence="2 3" key="1">
    <citation type="submission" date="2020-08" db="EMBL/GenBank/DDBJ databases">
        <title>Genomic Encyclopedia of Type Strains, Phase IV (KMG-V): Genome sequencing to study the core and pangenomes of soil and plant-associated prokaryotes.</title>
        <authorList>
            <person name="Whitman W."/>
        </authorList>
    </citation>
    <scope>NUCLEOTIDE SEQUENCE [LARGE SCALE GENOMIC DNA]</scope>
    <source>
        <strain evidence="2 3">SEMIA 4064</strain>
    </source>
</reference>
<keyword evidence="1" id="KW-0812">Transmembrane</keyword>
<protein>
    <submittedName>
        <fullName evidence="2">Uncharacterized protein</fullName>
    </submittedName>
</protein>
<evidence type="ECO:0000313" key="3">
    <source>
        <dbReference type="Proteomes" id="UP000549882"/>
    </source>
</evidence>
<gene>
    <name evidence="2" type="ORF">GGD50_005331</name>
</gene>
<keyword evidence="1" id="KW-1133">Transmembrane helix</keyword>
<evidence type="ECO:0000256" key="1">
    <source>
        <dbReference type="SAM" id="Phobius"/>
    </source>
</evidence>
<dbReference type="Proteomes" id="UP000549882">
    <property type="component" value="Unassembled WGS sequence"/>
</dbReference>
<comment type="caution">
    <text evidence="2">The sequence shown here is derived from an EMBL/GenBank/DDBJ whole genome shotgun (WGS) entry which is preliminary data.</text>
</comment>
<sequence length="136" mass="15452">MTTRLRYIISKVRLPYAGRICSRLLIRTELPRRVSYSRSIRLSLALMMAPACLPAQSFAQSPAGPAMPDVEFGARKIFFMLFLMLGPIKILMPFVALTSNCDTRFRRRMANPSGLPWRAGGQRPRRNVQIRAHCLS</sequence>
<feature type="transmembrane region" description="Helical" evidence="1">
    <location>
        <begin position="78"/>
        <end position="99"/>
    </location>
</feature>
<dbReference type="AlphaFoldDB" id="A0A7W8XW93"/>
<organism evidence="2 3">
    <name type="scientific">Rhizobium paranaense</name>
    <dbReference type="NCBI Taxonomy" id="1650438"/>
    <lineage>
        <taxon>Bacteria</taxon>
        <taxon>Pseudomonadati</taxon>
        <taxon>Pseudomonadota</taxon>
        <taxon>Alphaproteobacteria</taxon>
        <taxon>Hyphomicrobiales</taxon>
        <taxon>Rhizobiaceae</taxon>
        <taxon>Rhizobium/Agrobacterium group</taxon>
        <taxon>Rhizobium</taxon>
    </lineage>
</organism>
<keyword evidence="1" id="KW-0472">Membrane</keyword>
<accession>A0A7W8XW93</accession>
<evidence type="ECO:0000313" key="2">
    <source>
        <dbReference type="EMBL" id="MBB5576686.1"/>
    </source>
</evidence>
<keyword evidence="3" id="KW-1185">Reference proteome</keyword>
<proteinExistence type="predicted"/>
<name>A0A7W8XW93_9HYPH</name>
<dbReference type="EMBL" id="JACHBI010000013">
    <property type="protein sequence ID" value="MBB5576686.1"/>
    <property type="molecule type" value="Genomic_DNA"/>
</dbReference>